<feature type="transmembrane region" description="Helical" evidence="1">
    <location>
        <begin position="91"/>
        <end position="124"/>
    </location>
</feature>
<reference evidence="3 4" key="1">
    <citation type="submission" date="2016-10" db="EMBL/GenBank/DDBJ databases">
        <authorList>
            <person name="de Groot N.N."/>
        </authorList>
    </citation>
    <scope>NUCLEOTIDE SEQUENCE [LARGE SCALE GENOMIC DNA]</scope>
    <source>
        <strain evidence="3 4">CPCC 100156</strain>
    </source>
</reference>
<dbReference type="AlphaFoldDB" id="A0A1G6T1T5"/>
<gene>
    <name evidence="3" type="ORF">SAMN04487779_1005249</name>
</gene>
<name>A0A1G6T1T5_9PROT</name>
<feature type="signal peptide" evidence="2">
    <location>
        <begin position="1"/>
        <end position="19"/>
    </location>
</feature>
<dbReference type="EMBL" id="FMZX01000005">
    <property type="protein sequence ID" value="SDD22804.1"/>
    <property type="molecule type" value="Genomic_DNA"/>
</dbReference>
<feature type="transmembrane region" description="Helical" evidence="1">
    <location>
        <begin position="163"/>
        <end position="184"/>
    </location>
</feature>
<dbReference type="InterPro" id="IPR007038">
    <property type="entry name" value="HupE_UreJ"/>
</dbReference>
<feature type="transmembrane region" description="Helical" evidence="1">
    <location>
        <begin position="136"/>
        <end position="157"/>
    </location>
</feature>
<organism evidence="3 4">
    <name type="scientific">Belnapia rosea</name>
    <dbReference type="NCBI Taxonomy" id="938405"/>
    <lineage>
        <taxon>Bacteria</taxon>
        <taxon>Pseudomonadati</taxon>
        <taxon>Pseudomonadota</taxon>
        <taxon>Alphaproteobacteria</taxon>
        <taxon>Acetobacterales</taxon>
        <taxon>Roseomonadaceae</taxon>
        <taxon>Belnapia</taxon>
    </lineage>
</organism>
<keyword evidence="2" id="KW-0732">Signal</keyword>
<dbReference type="STRING" id="938405.SAMN02927895_02321"/>
<keyword evidence="1" id="KW-0472">Membrane</keyword>
<evidence type="ECO:0000256" key="2">
    <source>
        <dbReference type="SAM" id="SignalP"/>
    </source>
</evidence>
<keyword evidence="1" id="KW-0812">Transmembrane</keyword>
<accession>A0A1G6T1T5</accession>
<feature type="transmembrane region" description="Helical" evidence="1">
    <location>
        <begin position="29"/>
        <end position="55"/>
    </location>
</feature>
<dbReference type="Pfam" id="PF04955">
    <property type="entry name" value="HupE_UreJ"/>
    <property type="match status" value="1"/>
</dbReference>
<feature type="transmembrane region" description="Helical" evidence="1">
    <location>
        <begin position="62"/>
        <end position="85"/>
    </location>
</feature>
<sequence length="185" mass="17774">MNPIILLASVLLLPAPAFAHVGDGLHHGLMAGVLHPFSGADHLLAMVMVGLWAGLQGGRARLALPAGFLAGMAGGALLGFAGLALPGVETGIIASVIVLGALAALALQPPLAIGVALAAGFGLLHGHAHGTEMAAGAAFFGMLAGTAALHAAGLALASPVAPWARRAAQAVGGAAALGGVILALV</sequence>
<keyword evidence="1" id="KW-1133">Transmembrane helix</keyword>
<dbReference type="PIRSF" id="PIRSF016919">
    <property type="entry name" value="HupE_UreJ"/>
    <property type="match status" value="1"/>
</dbReference>
<evidence type="ECO:0000256" key="1">
    <source>
        <dbReference type="SAM" id="Phobius"/>
    </source>
</evidence>
<dbReference type="RefSeq" id="WP_090663481.1">
    <property type="nucleotide sequence ID" value="NZ_FMZX01000005.1"/>
</dbReference>
<proteinExistence type="predicted"/>
<protein>
    <submittedName>
        <fullName evidence="3">Urease accessory protein</fullName>
    </submittedName>
</protein>
<evidence type="ECO:0000313" key="4">
    <source>
        <dbReference type="Proteomes" id="UP000198925"/>
    </source>
</evidence>
<evidence type="ECO:0000313" key="3">
    <source>
        <dbReference type="EMBL" id="SDD22804.1"/>
    </source>
</evidence>
<keyword evidence="4" id="KW-1185">Reference proteome</keyword>
<dbReference type="Proteomes" id="UP000198925">
    <property type="component" value="Unassembled WGS sequence"/>
</dbReference>
<feature type="chain" id="PRO_5011683467" evidence="2">
    <location>
        <begin position="20"/>
        <end position="185"/>
    </location>
</feature>